<dbReference type="RefSeq" id="WP_215609648.1">
    <property type="nucleotide sequence ID" value="NZ_JADOES010000029.1"/>
</dbReference>
<dbReference type="EMBL" id="JADOES010000029">
    <property type="protein sequence ID" value="MBT9316581.1"/>
    <property type="molecule type" value="Genomic_DNA"/>
</dbReference>
<proteinExistence type="predicted"/>
<dbReference type="Proteomes" id="UP000717364">
    <property type="component" value="Unassembled WGS sequence"/>
</dbReference>
<dbReference type="AlphaFoldDB" id="A0A947DIH4"/>
<comment type="caution">
    <text evidence="2">The sequence shown here is derived from an EMBL/GenBank/DDBJ whole genome shotgun (WGS) entry which is preliminary data.</text>
</comment>
<reference evidence="2" key="2">
    <citation type="journal article" date="2021" name="Mar. Drugs">
        <title>Genome Reduction and Secondary Metabolism of the Marine Sponge-Associated Cyanobacterium Leptothoe.</title>
        <authorList>
            <person name="Konstantinou D."/>
            <person name="Popin R.V."/>
            <person name="Fewer D.P."/>
            <person name="Sivonen K."/>
            <person name="Gkelis S."/>
        </authorList>
    </citation>
    <scope>NUCLEOTIDE SEQUENCE</scope>
    <source>
        <strain evidence="2">TAU-MAC 1115</strain>
    </source>
</reference>
<dbReference type="Pfam" id="PF18047">
    <property type="entry name" value="PatG_D"/>
    <property type="match status" value="1"/>
</dbReference>
<name>A0A947DIH4_9CYAN</name>
<feature type="domain" description="PatG" evidence="1">
    <location>
        <begin position="5"/>
        <end position="178"/>
    </location>
</feature>
<evidence type="ECO:0000313" key="3">
    <source>
        <dbReference type="Proteomes" id="UP000717364"/>
    </source>
</evidence>
<evidence type="ECO:0000313" key="2">
    <source>
        <dbReference type="EMBL" id="MBT9316581.1"/>
    </source>
</evidence>
<dbReference type="InterPro" id="IPR040483">
    <property type="entry name" value="PatG_dom"/>
</dbReference>
<sequence length="265" mass="30414">MDSQYVYALGTVIPRFPNMGLEKEFAQAANPDQVTRITQRDVQYQILNKPENLYIARDMCWVFSIQNVDTYILEPRSQVELEALIAMLNKPADITDDVDVVIGDLGPIASAEKCNGLQIPIVYVDNTYSFEVQGFLGQITPDQGVTLPQNQRNDLARYVFNLLMQLADNVGNLDEHRAINYLLLRYPEVYNQTFLQNQDQKSLDGVNVQMSRLNASGTRRIVDVIFTYRDNSTDVKNRFYASVDVGSRYPFLVERLQPYYERPSF</sequence>
<accession>A0A947DIH4</accession>
<gene>
    <name evidence="2" type="ORF">IXB50_14215</name>
</gene>
<keyword evidence="3" id="KW-1185">Reference proteome</keyword>
<organism evidence="2 3">
    <name type="scientific">Leptothoe spongobia TAU-MAC 1115</name>
    <dbReference type="NCBI Taxonomy" id="1967444"/>
    <lineage>
        <taxon>Bacteria</taxon>
        <taxon>Bacillati</taxon>
        <taxon>Cyanobacteriota</taxon>
        <taxon>Cyanophyceae</taxon>
        <taxon>Nodosilineales</taxon>
        <taxon>Cymatolegaceae</taxon>
        <taxon>Leptothoe</taxon>
        <taxon>Leptothoe spongobia</taxon>
    </lineage>
</organism>
<protein>
    <recommendedName>
        <fullName evidence="1">PatG domain-containing protein</fullName>
    </recommendedName>
</protein>
<evidence type="ECO:0000259" key="1">
    <source>
        <dbReference type="Pfam" id="PF18047"/>
    </source>
</evidence>
<reference evidence="2" key="1">
    <citation type="submission" date="2020-11" db="EMBL/GenBank/DDBJ databases">
        <authorList>
            <person name="Konstantinou D."/>
            <person name="Gkelis S."/>
            <person name="Popin R."/>
            <person name="Fewer D."/>
            <person name="Sivonen K."/>
        </authorList>
    </citation>
    <scope>NUCLEOTIDE SEQUENCE</scope>
    <source>
        <strain evidence="2">TAU-MAC 1115</strain>
    </source>
</reference>